<evidence type="ECO:0000313" key="3">
    <source>
        <dbReference type="EMBL" id="RKT88972.1"/>
    </source>
</evidence>
<proteinExistence type="inferred from homology"/>
<dbReference type="Proteomes" id="UP000270697">
    <property type="component" value="Unassembled WGS sequence"/>
</dbReference>
<dbReference type="Pfam" id="PF00975">
    <property type="entry name" value="Thioesterase"/>
    <property type="match status" value="1"/>
</dbReference>
<dbReference type="AlphaFoldDB" id="A0A1I5C4D9"/>
<evidence type="ECO:0000259" key="2">
    <source>
        <dbReference type="Pfam" id="PF00975"/>
    </source>
</evidence>
<dbReference type="InterPro" id="IPR029058">
    <property type="entry name" value="AB_hydrolase_fold"/>
</dbReference>
<gene>
    <name evidence="3" type="ORF">ATL45_7418</name>
    <name evidence="4" type="ORF">SAMN05421805_10763</name>
</gene>
<evidence type="ECO:0000313" key="6">
    <source>
        <dbReference type="Proteomes" id="UP000270697"/>
    </source>
</evidence>
<dbReference type="GO" id="GO:0008610">
    <property type="term" value="P:lipid biosynthetic process"/>
    <property type="evidence" value="ECO:0007669"/>
    <property type="project" value="TreeGrafter"/>
</dbReference>
<dbReference type="PANTHER" id="PTHR11487:SF0">
    <property type="entry name" value="S-ACYL FATTY ACID SYNTHASE THIOESTERASE, MEDIUM CHAIN"/>
    <property type="match status" value="1"/>
</dbReference>
<feature type="domain" description="Thioesterase" evidence="2">
    <location>
        <begin position="40"/>
        <end position="258"/>
    </location>
</feature>
<reference evidence="4 5" key="1">
    <citation type="submission" date="2016-10" db="EMBL/GenBank/DDBJ databases">
        <authorList>
            <person name="de Groot N.N."/>
        </authorList>
    </citation>
    <scope>NUCLEOTIDE SEQUENCE [LARGE SCALE GENOMIC DNA]</scope>
    <source>
        <strain evidence="4 5">CPCC 201259</strain>
    </source>
</reference>
<dbReference type="EMBL" id="RBXX01000002">
    <property type="protein sequence ID" value="RKT88972.1"/>
    <property type="molecule type" value="Genomic_DNA"/>
</dbReference>
<dbReference type="PANTHER" id="PTHR11487">
    <property type="entry name" value="THIOESTERASE"/>
    <property type="match status" value="1"/>
</dbReference>
<dbReference type="Proteomes" id="UP000199398">
    <property type="component" value="Unassembled WGS sequence"/>
</dbReference>
<reference evidence="3 6" key="2">
    <citation type="submission" date="2018-10" db="EMBL/GenBank/DDBJ databases">
        <title>Sequencing the genomes of 1000 actinobacteria strains.</title>
        <authorList>
            <person name="Klenk H.-P."/>
        </authorList>
    </citation>
    <scope>NUCLEOTIDE SEQUENCE [LARGE SCALE GENOMIC DNA]</scope>
    <source>
        <strain evidence="3 6">DSM 45119</strain>
    </source>
</reference>
<accession>A0A1I5C4D9</accession>
<keyword evidence="6" id="KW-1185">Reference proteome</keyword>
<organism evidence="4 5">
    <name type="scientific">Saccharopolyspora antimicrobica</name>
    <dbReference type="NCBI Taxonomy" id="455193"/>
    <lineage>
        <taxon>Bacteria</taxon>
        <taxon>Bacillati</taxon>
        <taxon>Actinomycetota</taxon>
        <taxon>Actinomycetes</taxon>
        <taxon>Pseudonocardiales</taxon>
        <taxon>Pseudonocardiaceae</taxon>
        <taxon>Saccharopolyspora</taxon>
    </lineage>
</organism>
<comment type="similarity">
    <text evidence="1">Belongs to the thioesterase family.</text>
</comment>
<dbReference type="SUPFAM" id="SSF53474">
    <property type="entry name" value="alpha/beta-Hydrolases"/>
    <property type="match status" value="1"/>
</dbReference>
<evidence type="ECO:0000313" key="5">
    <source>
        <dbReference type="Proteomes" id="UP000199398"/>
    </source>
</evidence>
<sequence length="271" mass="28907">MKVCREQAERVGEAGGVNRVPTRDRGWTRALNDVECPAGRLVCFPHSGGSAGTYRDWSSAMPGNVQLLAVQYPGRADRIAEAPAGSIAEMASHVAAELDRLPPARTVLFGHSFGALVAYETARALQSGGEPVHCLFASGASDPWSAGGGTAHEASDDELWSALRELGGIEPEIAEDPEFRDLVLPALRSDIALHETYRPDPGSEPLHCTVRCYYNTEDPLVDGARLDAWAAVGTGPFSLRAWPGGHFQLLSDPAELIDDALRALAEGGVLR</sequence>
<dbReference type="STRING" id="455193.SAMN05421805_10763"/>
<dbReference type="InterPro" id="IPR001031">
    <property type="entry name" value="Thioesterase"/>
</dbReference>
<name>A0A1I5C4D9_9PSEU</name>
<dbReference type="EMBL" id="FOUP01000007">
    <property type="protein sequence ID" value="SFN81940.1"/>
    <property type="molecule type" value="Genomic_DNA"/>
</dbReference>
<evidence type="ECO:0000256" key="1">
    <source>
        <dbReference type="ARBA" id="ARBA00007169"/>
    </source>
</evidence>
<dbReference type="OrthoDB" id="4169718at2"/>
<protein>
    <submittedName>
        <fullName evidence="4">Pyochelin biosynthetic protein PchC</fullName>
    </submittedName>
</protein>
<evidence type="ECO:0000313" key="4">
    <source>
        <dbReference type="EMBL" id="SFN81940.1"/>
    </source>
</evidence>
<dbReference type="Gene3D" id="3.40.50.1820">
    <property type="entry name" value="alpha/beta hydrolase"/>
    <property type="match status" value="1"/>
</dbReference>
<dbReference type="InterPro" id="IPR012223">
    <property type="entry name" value="TEII"/>
</dbReference>